<organism evidence="3 4">
    <name type="scientific">Paenibacillus alvei</name>
    <name type="common">Bacillus alvei</name>
    <dbReference type="NCBI Taxonomy" id="44250"/>
    <lineage>
        <taxon>Bacteria</taxon>
        <taxon>Bacillati</taxon>
        <taxon>Bacillota</taxon>
        <taxon>Bacilli</taxon>
        <taxon>Bacillales</taxon>
        <taxon>Paenibacillaceae</taxon>
        <taxon>Paenibacillus</taxon>
    </lineage>
</organism>
<evidence type="ECO:0000313" key="4">
    <source>
        <dbReference type="Proteomes" id="UP001527181"/>
    </source>
</evidence>
<dbReference type="Proteomes" id="UP001527181">
    <property type="component" value="Unassembled WGS sequence"/>
</dbReference>
<evidence type="ECO:0000313" key="3">
    <source>
        <dbReference type="EMBL" id="MCY9762191.1"/>
    </source>
</evidence>
<gene>
    <name evidence="3" type="ORF">M5X12_16585</name>
</gene>
<evidence type="ECO:0000259" key="1">
    <source>
        <dbReference type="Pfam" id="PF04865"/>
    </source>
</evidence>
<evidence type="ECO:0000259" key="2">
    <source>
        <dbReference type="Pfam" id="PF26078"/>
    </source>
</evidence>
<reference evidence="3 4" key="1">
    <citation type="submission" date="2022-05" db="EMBL/GenBank/DDBJ databases">
        <title>Genome Sequencing of Bee-Associated Microbes.</title>
        <authorList>
            <person name="Dunlap C."/>
        </authorList>
    </citation>
    <scope>NUCLEOTIDE SEQUENCE [LARGE SCALE GENOMIC DNA]</scope>
    <source>
        <strain evidence="3 4">NRRL B-04010</strain>
    </source>
</reference>
<dbReference type="RefSeq" id="WP_005542667.1">
    <property type="nucleotide sequence ID" value="NZ_JAMDLX010000051.1"/>
</dbReference>
<comment type="caution">
    <text evidence="3">The sequence shown here is derived from an EMBL/GenBank/DDBJ whole genome shotgun (WGS) entry which is preliminary data.</text>
</comment>
<dbReference type="PIRSF" id="PIRSF020481">
    <property type="entry name" value="BAP"/>
    <property type="match status" value="1"/>
</dbReference>
<dbReference type="Pfam" id="PF04865">
    <property type="entry name" value="Baseplate_J"/>
    <property type="match status" value="1"/>
</dbReference>
<feature type="domain" description="Baseplate J-like central" evidence="2">
    <location>
        <begin position="202"/>
        <end position="273"/>
    </location>
</feature>
<protein>
    <submittedName>
        <fullName evidence="3">Baseplate J/gp47 family protein</fullName>
    </submittedName>
</protein>
<dbReference type="GeneID" id="94487068"/>
<proteinExistence type="predicted"/>
<dbReference type="PANTHER" id="PTHR35862:SF1">
    <property type="entry name" value="FELS-2 PROPHAGE PROTEIN"/>
    <property type="match status" value="1"/>
</dbReference>
<dbReference type="InterPro" id="IPR058531">
    <property type="entry name" value="Baseplate_J_M"/>
</dbReference>
<keyword evidence="4" id="KW-1185">Reference proteome</keyword>
<dbReference type="InterPro" id="IPR052726">
    <property type="entry name" value="Phage_Baseplate_Hub"/>
</dbReference>
<dbReference type="PANTHER" id="PTHR35862">
    <property type="entry name" value="FELS-2 PROPHAGE PROTEIN"/>
    <property type="match status" value="1"/>
</dbReference>
<name>A0ABT4GZP7_PAEAL</name>
<feature type="domain" description="Baseplate protein J-like barrel" evidence="1">
    <location>
        <begin position="103"/>
        <end position="181"/>
    </location>
</feature>
<accession>A0ABT4GZP7</accession>
<sequence>MSTLKFVEDDVTSVSNDIITVYEGLTGRALYPADPIRLFLMSLASIIVQQRVLINQTASSNLLRYAQGEQLDAMGEFTETSRLQAAAAMTTVEFRLSMPLVSATIIPAGTRIGPQGGDGQLYFSTTEVFEIPAGVQSGSVVCKCSIAGIVGNGFLPGQLNVLIDPLPFIQSVKNTTTSTGGAAEEVDNSYRERIRTAPEQFSTAGPYGAYQYWAKAASSSIIDVAVHSPAEGEVVVVPLMQGGELPSSDILESVNESVNDRKRRPLTDKVTVAKPTQVSYDINIKYWINRDRAAESTTIQAAVIEAVNQYRTWQKSKLGRAINQSELVWRVMAAGALRVDVATPVYLEVGTTQVAKDGTVNITFGGFEDD</sequence>
<dbReference type="InterPro" id="IPR006949">
    <property type="entry name" value="Barrel_Baseplate_J-like"/>
</dbReference>
<dbReference type="Pfam" id="PF26078">
    <property type="entry name" value="Baseplate_J_M"/>
    <property type="match status" value="1"/>
</dbReference>
<dbReference type="InterPro" id="IPR014507">
    <property type="entry name" value="Baseplate_assembly_J_pred"/>
</dbReference>
<dbReference type="EMBL" id="JAMDNP010000032">
    <property type="protein sequence ID" value="MCY9762191.1"/>
    <property type="molecule type" value="Genomic_DNA"/>
</dbReference>